<feature type="domain" description="C2H2-type" evidence="7">
    <location>
        <begin position="215"/>
        <end position="242"/>
    </location>
</feature>
<keyword evidence="2" id="KW-0479">Metal-binding</keyword>
<feature type="domain" description="C2H2-type" evidence="7">
    <location>
        <begin position="328"/>
        <end position="355"/>
    </location>
</feature>
<evidence type="ECO:0000256" key="1">
    <source>
        <dbReference type="ARBA" id="ARBA00006991"/>
    </source>
</evidence>
<comment type="similarity">
    <text evidence="1">Belongs to the krueppel C2H2-type zinc-finger protein family.</text>
</comment>
<feature type="domain" description="C2H2-type" evidence="7">
    <location>
        <begin position="566"/>
        <end position="589"/>
    </location>
</feature>
<feature type="domain" description="C2H2-type" evidence="7">
    <location>
        <begin position="273"/>
        <end position="299"/>
    </location>
</feature>
<dbReference type="Gene3D" id="3.30.160.60">
    <property type="entry name" value="Classic Zinc Finger"/>
    <property type="match status" value="12"/>
</dbReference>
<evidence type="ECO:0000313" key="8">
    <source>
        <dbReference type="EMBL" id="KAK7074047.1"/>
    </source>
</evidence>
<feature type="domain" description="C2H2-type" evidence="7">
    <location>
        <begin position="356"/>
        <end position="383"/>
    </location>
</feature>
<evidence type="ECO:0000256" key="5">
    <source>
        <dbReference type="ARBA" id="ARBA00022833"/>
    </source>
</evidence>
<feature type="domain" description="C2H2-type" evidence="7">
    <location>
        <begin position="70"/>
        <end position="97"/>
    </location>
</feature>
<dbReference type="FunFam" id="3.30.160.60:FF:001442">
    <property type="entry name" value="zinc finger protein 696"/>
    <property type="match status" value="1"/>
</dbReference>
<keyword evidence="5" id="KW-0862">Zinc</keyword>
<dbReference type="PANTHER" id="PTHR23235">
    <property type="entry name" value="KRUEPPEL-LIKE TRANSCRIPTION FACTOR"/>
    <property type="match status" value="1"/>
</dbReference>
<feature type="non-terminal residue" evidence="8">
    <location>
        <position position="682"/>
    </location>
</feature>
<dbReference type="Pfam" id="PF12874">
    <property type="entry name" value="zf-met"/>
    <property type="match status" value="1"/>
</dbReference>
<dbReference type="PROSITE" id="PS00028">
    <property type="entry name" value="ZINC_FINGER_C2H2_1"/>
    <property type="match status" value="14"/>
</dbReference>
<evidence type="ECO:0000259" key="7">
    <source>
        <dbReference type="PROSITE" id="PS50157"/>
    </source>
</evidence>
<accession>A0AAN9A8P1</accession>
<feature type="domain" description="C2H2-type" evidence="7">
    <location>
        <begin position="300"/>
        <end position="327"/>
    </location>
</feature>
<dbReference type="Pfam" id="PF13912">
    <property type="entry name" value="zf-C2H2_6"/>
    <property type="match status" value="1"/>
</dbReference>
<dbReference type="FunFam" id="3.30.160.60:FF:000925">
    <property type="entry name" value="Zinc finger protein 668"/>
    <property type="match status" value="1"/>
</dbReference>
<organism evidence="8 9">
    <name type="scientific">Halocaridina rubra</name>
    <name type="common">Hawaiian red shrimp</name>
    <dbReference type="NCBI Taxonomy" id="373956"/>
    <lineage>
        <taxon>Eukaryota</taxon>
        <taxon>Metazoa</taxon>
        <taxon>Ecdysozoa</taxon>
        <taxon>Arthropoda</taxon>
        <taxon>Crustacea</taxon>
        <taxon>Multicrustacea</taxon>
        <taxon>Malacostraca</taxon>
        <taxon>Eumalacostraca</taxon>
        <taxon>Eucarida</taxon>
        <taxon>Decapoda</taxon>
        <taxon>Pleocyemata</taxon>
        <taxon>Caridea</taxon>
        <taxon>Atyoidea</taxon>
        <taxon>Atyidae</taxon>
        <taxon>Halocaridina</taxon>
    </lineage>
</organism>
<comment type="caution">
    <text evidence="8">The sequence shown here is derived from an EMBL/GenBank/DDBJ whole genome shotgun (WGS) entry which is preliminary data.</text>
</comment>
<dbReference type="FunFam" id="3.30.160.60:FF:000557">
    <property type="entry name" value="zinc finger and SCAN domain-containing protein 29"/>
    <property type="match status" value="1"/>
</dbReference>
<feature type="domain" description="C2H2-type" evidence="7">
    <location>
        <begin position="244"/>
        <end position="272"/>
    </location>
</feature>
<feature type="domain" description="C2H2-type" evidence="7">
    <location>
        <begin position="191"/>
        <end position="214"/>
    </location>
</feature>
<dbReference type="GO" id="GO:0005634">
    <property type="term" value="C:nucleus"/>
    <property type="evidence" value="ECO:0007669"/>
    <property type="project" value="UniProtKB-ARBA"/>
</dbReference>
<dbReference type="GO" id="GO:0000981">
    <property type="term" value="F:DNA-binding transcription factor activity, RNA polymerase II-specific"/>
    <property type="evidence" value="ECO:0007669"/>
    <property type="project" value="TreeGrafter"/>
</dbReference>
<dbReference type="FunFam" id="3.30.160.60:FF:000446">
    <property type="entry name" value="Zinc finger protein"/>
    <property type="match status" value="1"/>
</dbReference>
<evidence type="ECO:0000313" key="9">
    <source>
        <dbReference type="Proteomes" id="UP001381693"/>
    </source>
</evidence>
<keyword evidence="4 6" id="KW-0863">Zinc-finger</keyword>
<evidence type="ECO:0000256" key="2">
    <source>
        <dbReference type="ARBA" id="ARBA00022723"/>
    </source>
</evidence>
<dbReference type="SMART" id="SM00355">
    <property type="entry name" value="ZnF_C2H2"/>
    <property type="match status" value="17"/>
</dbReference>
<keyword evidence="9" id="KW-1185">Reference proteome</keyword>
<evidence type="ECO:0000256" key="6">
    <source>
        <dbReference type="PROSITE-ProRule" id="PRU00042"/>
    </source>
</evidence>
<evidence type="ECO:0000256" key="4">
    <source>
        <dbReference type="ARBA" id="ARBA00022771"/>
    </source>
</evidence>
<sequence length="682" mass="78414">MSVNGKVHECLVCGKRFALKSSLQIHQIQHKATEKSGSRKSSVRNATILKENERKCETDVTLNSNSGKLYACEVCGKQYQYEVNLKSHAREHSSLKMHQNINNCGNINKELCASDVLEYEESKESTSDEKSFSLSSVFDDKYSEVAKEGANILRINKKKKNSSSKTNQCSVCKKLFKKKELLTQHMAKESFECCLCIKSFTNCNDLTLHLKSHSLICIFCEKSFQHKKSLRMHIRGHRGMRNDIICTQCNQMFSYKHTLIRHIKRAHSCIKEIQCEVCGKMFDKEYFKTHVRTHTGERPYMCEICGHIFSQQTHLNTHMKIHTGEKNHVCDRCGKAFTTRDGLALHIRSHPGEKPFTCPLCPKSFASPSALRSHKLHHFSDDTFPCLVCKQDLTNMQKLVSHYTEHSKKDQLNVEAIMFKSDSEEECYSCQLCSKVYNSKYLLWLHYKEHSQDELQKIDPSSLSFIGNTIVRRMCRVKKPRNYCKVCHKMFSQVEQLQTHMRVHGSNNSYRCDQCEKTFNKISNLQIHLRTHSGERPFKCSMCVKAFVQQSHLRVHMRTHTGERPHACTICGKTFALDQNRRTHEKIHAKALASTSINLSPYKCCNCGEQYSTQTELNSHLDTCCKPMQSEIKEFPTISTNSPKFVTEEHVIDLGNASVEISDSFTESFVAVDPCKDMMTPQ</sequence>
<feature type="domain" description="C2H2-type" evidence="7">
    <location>
        <begin position="428"/>
        <end position="455"/>
    </location>
</feature>
<reference evidence="8 9" key="1">
    <citation type="submission" date="2023-11" db="EMBL/GenBank/DDBJ databases">
        <title>Halocaridina rubra genome assembly.</title>
        <authorList>
            <person name="Smith C."/>
        </authorList>
    </citation>
    <scope>NUCLEOTIDE SEQUENCE [LARGE SCALE GENOMIC DNA]</scope>
    <source>
        <strain evidence="8">EP-1</strain>
        <tissue evidence="8">Whole</tissue>
    </source>
</reference>
<feature type="domain" description="C2H2-type" evidence="7">
    <location>
        <begin position="482"/>
        <end position="509"/>
    </location>
</feature>
<dbReference type="GO" id="GO:0000978">
    <property type="term" value="F:RNA polymerase II cis-regulatory region sequence-specific DNA binding"/>
    <property type="evidence" value="ECO:0007669"/>
    <property type="project" value="TreeGrafter"/>
</dbReference>
<dbReference type="Pfam" id="PF00096">
    <property type="entry name" value="zf-C2H2"/>
    <property type="match status" value="10"/>
</dbReference>
<dbReference type="PANTHER" id="PTHR23235:SF120">
    <property type="entry name" value="KRUPPEL-LIKE FACTOR 15"/>
    <property type="match status" value="1"/>
</dbReference>
<dbReference type="InterPro" id="IPR013087">
    <property type="entry name" value="Znf_C2H2_type"/>
</dbReference>
<feature type="domain" description="C2H2-type" evidence="7">
    <location>
        <begin position="538"/>
        <end position="565"/>
    </location>
</feature>
<keyword evidence="3" id="KW-0677">Repeat</keyword>
<gene>
    <name evidence="8" type="ORF">SK128_010117</name>
</gene>
<proteinExistence type="inferred from homology"/>
<dbReference type="InterPro" id="IPR036236">
    <property type="entry name" value="Znf_C2H2_sf"/>
</dbReference>
<protein>
    <recommendedName>
        <fullName evidence="7">C2H2-type domain-containing protein</fullName>
    </recommendedName>
</protein>
<dbReference type="FunFam" id="3.30.160.60:FF:000065">
    <property type="entry name" value="B-cell CLL/lymphoma 6, member B"/>
    <property type="match status" value="1"/>
</dbReference>
<dbReference type="FunFam" id="3.30.160.60:FF:000100">
    <property type="entry name" value="Zinc finger 45-like"/>
    <property type="match status" value="1"/>
</dbReference>
<evidence type="ECO:0000256" key="3">
    <source>
        <dbReference type="ARBA" id="ARBA00022737"/>
    </source>
</evidence>
<feature type="domain" description="C2H2-type" evidence="7">
    <location>
        <begin position="510"/>
        <end position="537"/>
    </location>
</feature>
<dbReference type="Proteomes" id="UP001381693">
    <property type="component" value="Unassembled WGS sequence"/>
</dbReference>
<dbReference type="SUPFAM" id="SSF57667">
    <property type="entry name" value="beta-beta-alpha zinc fingers"/>
    <property type="match status" value="8"/>
</dbReference>
<dbReference type="PROSITE" id="PS50157">
    <property type="entry name" value="ZINC_FINGER_C2H2_2"/>
    <property type="match status" value="14"/>
</dbReference>
<feature type="domain" description="C2H2-type" evidence="7">
    <location>
        <begin position="8"/>
        <end position="35"/>
    </location>
</feature>
<dbReference type="GO" id="GO:0008270">
    <property type="term" value="F:zinc ion binding"/>
    <property type="evidence" value="ECO:0007669"/>
    <property type="project" value="UniProtKB-KW"/>
</dbReference>
<dbReference type="AlphaFoldDB" id="A0AAN9A8P1"/>
<dbReference type="EMBL" id="JAXCGZ010011847">
    <property type="protein sequence ID" value="KAK7074047.1"/>
    <property type="molecule type" value="Genomic_DNA"/>
</dbReference>
<dbReference type="FunFam" id="3.30.160.60:FF:002343">
    <property type="entry name" value="Zinc finger protein 33A"/>
    <property type="match status" value="1"/>
</dbReference>
<name>A0AAN9A8P1_HALRR</name>